<dbReference type="KEGG" id="tni:TVNIR_1544"/>
<name>L0DXV3_THIND</name>
<gene>
    <name evidence="3" type="ordered locus">TVNIR_1544</name>
</gene>
<accession>L0DXV3</accession>
<dbReference type="Proteomes" id="UP000010809">
    <property type="component" value="Chromosome"/>
</dbReference>
<protein>
    <submittedName>
        <fullName evidence="3">Rhodanese domain protein</fullName>
    </submittedName>
</protein>
<dbReference type="RefSeq" id="WP_015258344.1">
    <property type="nucleotide sequence ID" value="NC_019902.2"/>
</dbReference>
<evidence type="ECO:0000256" key="1">
    <source>
        <dbReference type="SAM" id="SignalP"/>
    </source>
</evidence>
<dbReference type="Gene3D" id="3.40.250.10">
    <property type="entry name" value="Rhodanese-like domain"/>
    <property type="match status" value="1"/>
</dbReference>
<sequence>MIQQRKPGLATLIALAALTTAAASADDFDTLEVGITPELDFFAVQHQGETVWVQRNQNTGNTVDPEYALTSRPCPPLCIQPMQLAPGVETLGELEFIAYLERVGRDPDVLVIDSRTADEFAAGAIPGAVNVPWNDLVGTAGAVDFVVEVRMEEFGVRRSADGWDFSDARTLVLYCNGPWCGQTPSNIRALLDLGYPPERLKWYRGGMQAWHNLGFTVVD</sequence>
<dbReference type="CDD" id="cd00158">
    <property type="entry name" value="RHOD"/>
    <property type="match status" value="1"/>
</dbReference>
<evidence type="ECO:0000313" key="4">
    <source>
        <dbReference type="Proteomes" id="UP000010809"/>
    </source>
</evidence>
<evidence type="ECO:0000313" key="3">
    <source>
        <dbReference type="EMBL" id="AGA33211.1"/>
    </source>
</evidence>
<feature type="chain" id="PRO_5003940523" evidence="1">
    <location>
        <begin position="26"/>
        <end position="219"/>
    </location>
</feature>
<evidence type="ECO:0000259" key="2">
    <source>
        <dbReference type="PROSITE" id="PS50206"/>
    </source>
</evidence>
<keyword evidence="4" id="KW-1185">Reference proteome</keyword>
<dbReference type="SUPFAM" id="SSF52821">
    <property type="entry name" value="Rhodanese/Cell cycle control phosphatase"/>
    <property type="match status" value="1"/>
</dbReference>
<dbReference type="Pfam" id="PF00581">
    <property type="entry name" value="Rhodanese"/>
    <property type="match status" value="1"/>
</dbReference>
<dbReference type="PATRIC" id="fig|1255043.3.peg.1563"/>
<organism evidence="3 4">
    <name type="scientific">Thioalkalivibrio nitratireducens (strain DSM 14787 / UNIQEM 213 / ALEN2)</name>
    <dbReference type="NCBI Taxonomy" id="1255043"/>
    <lineage>
        <taxon>Bacteria</taxon>
        <taxon>Pseudomonadati</taxon>
        <taxon>Pseudomonadota</taxon>
        <taxon>Gammaproteobacteria</taxon>
        <taxon>Chromatiales</taxon>
        <taxon>Ectothiorhodospiraceae</taxon>
        <taxon>Thioalkalivibrio</taxon>
    </lineage>
</organism>
<dbReference type="HOGENOM" id="CLU_107458_0_0_6"/>
<dbReference type="EMBL" id="CP003989">
    <property type="protein sequence ID" value="AGA33211.1"/>
    <property type="molecule type" value="Genomic_DNA"/>
</dbReference>
<dbReference type="PROSITE" id="PS50206">
    <property type="entry name" value="RHODANESE_3"/>
    <property type="match status" value="1"/>
</dbReference>
<keyword evidence="1" id="KW-0732">Signal</keyword>
<dbReference type="SMART" id="SM00450">
    <property type="entry name" value="RHOD"/>
    <property type="match status" value="1"/>
</dbReference>
<proteinExistence type="predicted"/>
<dbReference type="InterPro" id="IPR001763">
    <property type="entry name" value="Rhodanese-like_dom"/>
</dbReference>
<dbReference type="OrthoDB" id="9784513at2"/>
<feature type="domain" description="Rhodanese" evidence="2">
    <location>
        <begin position="105"/>
        <end position="219"/>
    </location>
</feature>
<reference evidence="3" key="1">
    <citation type="submission" date="2015-12" db="EMBL/GenBank/DDBJ databases">
        <authorList>
            <person name="Tikhonova T.V."/>
            <person name="Pavlov A.R."/>
            <person name="Beletsky A.V."/>
            <person name="Mardanov A.V."/>
            <person name="Sorokin D.Y."/>
            <person name="Ravin N.V."/>
            <person name="Popov V.O."/>
        </authorList>
    </citation>
    <scope>NUCLEOTIDE SEQUENCE</scope>
    <source>
        <strain evidence="3">DSM 14787</strain>
    </source>
</reference>
<dbReference type="STRING" id="1255043.TVNIR_1544"/>
<dbReference type="eggNOG" id="COG2897">
    <property type="taxonomic scope" value="Bacteria"/>
</dbReference>
<dbReference type="InterPro" id="IPR036873">
    <property type="entry name" value="Rhodanese-like_dom_sf"/>
</dbReference>
<feature type="signal peptide" evidence="1">
    <location>
        <begin position="1"/>
        <end position="25"/>
    </location>
</feature>
<dbReference type="AlphaFoldDB" id="L0DXV3"/>